<dbReference type="PANTHER" id="PTHR33845:SF1">
    <property type="entry name" value="C2H2-TYPE DOMAIN-CONTAINING PROTEIN"/>
    <property type="match status" value="1"/>
</dbReference>
<comment type="caution">
    <text evidence="2">The sequence shown here is derived from an EMBL/GenBank/DDBJ whole genome shotgun (WGS) entry which is preliminary data.</text>
</comment>
<evidence type="ECO:0000256" key="1">
    <source>
        <dbReference type="SAM" id="MobiDB-lite"/>
    </source>
</evidence>
<sequence>MRFTLTAPKSQDETRGDKDCEEPESTSSSPGEPRLDVQADQLSQSMGQLFIEQETSLYLPEDTDNSSESSGAEDQRTVGAQRTKLNEFLSACNVGSTVGVYKKKWQDTSFRTRRSRVSKAKESIVAALNVIAPGDAGPLWEALKESKSVEKALGIAEESQSDRKYLEALAETYNNASSWATRRQILSVMADLTSLEKIQAYIPRITEFKFAIARKHKIEFGRGAHVAESVTIADHCSTYALSDSKEDPFKSTCNHSHDKRCMQCETLKDVLEKVENCFVDCEVSPEELNDLTYSCRQAVDSIKGWKAHQLRIPDYSQPPGFECQFSSGEFSEVPQAVDKQKPSFQETGEQHPDEKEEDRDLSAMFSCPHEGCVKMYQRHYALENHLLYGQCEFLPVRESLMDKAKVLYHDKLLCEASNLPSVKAESSQCPVTTEVLPQGWALRSARKATRFSDSQRQYLDGKFNVGQATGVKLDPVDVARDMRYARNQEGEKLFTVSEFLTEQQIQSYFSRRASKLRHSHSEDPESDQDEDIMAAEEEIAHENVRAVVLEEVGIRHPIVFDTFNLCDMHKAGKLRHLSVSMLRSICEHFDIEVMNIKGRRKAPYLSLLGELLVACSCHNS</sequence>
<accession>A0ABN8RUP9</accession>
<protein>
    <submittedName>
        <fullName evidence="2">Uncharacterized protein</fullName>
    </submittedName>
</protein>
<feature type="compositionally biased region" description="Basic and acidic residues" evidence="1">
    <location>
        <begin position="348"/>
        <end position="358"/>
    </location>
</feature>
<feature type="region of interest" description="Disordered" evidence="1">
    <location>
        <begin position="1"/>
        <end position="78"/>
    </location>
</feature>
<feature type="region of interest" description="Disordered" evidence="1">
    <location>
        <begin position="336"/>
        <end position="358"/>
    </location>
</feature>
<gene>
    <name evidence="2" type="ORF">PLOB_00028014</name>
</gene>
<dbReference type="EMBL" id="CALNXK010000341">
    <property type="protein sequence ID" value="CAH3183067.1"/>
    <property type="molecule type" value="Genomic_DNA"/>
</dbReference>
<proteinExistence type="predicted"/>
<dbReference type="Proteomes" id="UP001159405">
    <property type="component" value="Unassembled WGS sequence"/>
</dbReference>
<keyword evidence="3" id="KW-1185">Reference proteome</keyword>
<name>A0ABN8RUP9_9CNID</name>
<reference evidence="2 3" key="1">
    <citation type="submission" date="2022-05" db="EMBL/GenBank/DDBJ databases">
        <authorList>
            <consortium name="Genoscope - CEA"/>
            <person name="William W."/>
        </authorList>
    </citation>
    <scope>NUCLEOTIDE SEQUENCE [LARGE SCALE GENOMIC DNA]</scope>
</reference>
<organism evidence="2 3">
    <name type="scientific">Porites lobata</name>
    <dbReference type="NCBI Taxonomy" id="104759"/>
    <lineage>
        <taxon>Eukaryota</taxon>
        <taxon>Metazoa</taxon>
        <taxon>Cnidaria</taxon>
        <taxon>Anthozoa</taxon>
        <taxon>Hexacorallia</taxon>
        <taxon>Scleractinia</taxon>
        <taxon>Fungiina</taxon>
        <taxon>Poritidae</taxon>
        <taxon>Porites</taxon>
    </lineage>
</organism>
<evidence type="ECO:0000313" key="3">
    <source>
        <dbReference type="Proteomes" id="UP001159405"/>
    </source>
</evidence>
<dbReference type="PANTHER" id="PTHR33845">
    <property type="entry name" value="C2H2-TYPE DOMAIN-CONTAINING PROTEIN"/>
    <property type="match status" value="1"/>
</dbReference>
<evidence type="ECO:0000313" key="2">
    <source>
        <dbReference type="EMBL" id="CAH3183067.1"/>
    </source>
</evidence>